<reference evidence="5" key="1">
    <citation type="submission" date="2021-01" db="EMBL/GenBank/DDBJ databases">
        <title>Whole genome shotgun sequence of Sphaerisporangium rufum NBRC 109079.</title>
        <authorList>
            <person name="Komaki H."/>
            <person name="Tamura T."/>
        </authorList>
    </citation>
    <scope>NUCLEOTIDE SEQUENCE</scope>
    <source>
        <strain evidence="5">NBRC 109079</strain>
    </source>
</reference>
<dbReference type="EMBL" id="BOOU01000044">
    <property type="protein sequence ID" value="GII78061.1"/>
    <property type="molecule type" value="Genomic_DNA"/>
</dbReference>
<name>A0A919R451_9ACTN</name>
<dbReference type="PANTHER" id="PTHR43464:SF19">
    <property type="entry name" value="UBIQUINONE BIOSYNTHESIS O-METHYLTRANSFERASE, MITOCHONDRIAL"/>
    <property type="match status" value="1"/>
</dbReference>
<dbReference type="RefSeq" id="WP_203985153.1">
    <property type="nucleotide sequence ID" value="NZ_BOOU01000044.1"/>
</dbReference>
<proteinExistence type="predicted"/>
<evidence type="ECO:0000313" key="6">
    <source>
        <dbReference type="Proteomes" id="UP000655287"/>
    </source>
</evidence>
<dbReference type="GO" id="GO:0032259">
    <property type="term" value="P:methylation"/>
    <property type="evidence" value="ECO:0007669"/>
    <property type="project" value="UniProtKB-KW"/>
</dbReference>
<keyword evidence="1 5" id="KW-0489">Methyltransferase</keyword>
<keyword evidence="3" id="KW-0949">S-adenosyl-L-methionine</keyword>
<gene>
    <name evidence="5" type="ORF">Sru01_30430</name>
</gene>
<evidence type="ECO:0000256" key="1">
    <source>
        <dbReference type="ARBA" id="ARBA00022603"/>
    </source>
</evidence>
<evidence type="ECO:0000256" key="2">
    <source>
        <dbReference type="ARBA" id="ARBA00022679"/>
    </source>
</evidence>
<evidence type="ECO:0000313" key="5">
    <source>
        <dbReference type="EMBL" id="GII78061.1"/>
    </source>
</evidence>
<keyword evidence="2" id="KW-0808">Transferase</keyword>
<evidence type="ECO:0000259" key="4">
    <source>
        <dbReference type="Pfam" id="PF08241"/>
    </source>
</evidence>
<comment type="caution">
    <text evidence="5">The sequence shown here is derived from an EMBL/GenBank/DDBJ whole genome shotgun (WGS) entry which is preliminary data.</text>
</comment>
<dbReference type="GO" id="GO:0008757">
    <property type="term" value="F:S-adenosylmethionine-dependent methyltransferase activity"/>
    <property type="evidence" value="ECO:0007669"/>
    <property type="project" value="InterPro"/>
</dbReference>
<organism evidence="5 6">
    <name type="scientific">Sphaerisporangium rufum</name>
    <dbReference type="NCBI Taxonomy" id="1381558"/>
    <lineage>
        <taxon>Bacteria</taxon>
        <taxon>Bacillati</taxon>
        <taxon>Actinomycetota</taxon>
        <taxon>Actinomycetes</taxon>
        <taxon>Streptosporangiales</taxon>
        <taxon>Streptosporangiaceae</taxon>
        <taxon>Sphaerisporangium</taxon>
    </lineage>
</organism>
<sequence>MSIANQRQFEAWNGAEGAAWAAAARAGGDRGRIREIFERLIELAAIGPADRVLDIGCGAGESTRLAARHAIAGQVTGVDLSVPQIEQAVRATATAGLGNVSYTHADVQVHPFDPGAFDVAISMHGVMFFADPVAAFANIGRALTPGGRLALVCPQPAEDCAWYVVPIAALLGLPPHPEEVIARYPGDPPAMFSLSAPGRLREVLTETGFVRISVEAARMPMPFGPTAAESAVTLLSHGPTRYLLERSDTLTWDEARTRLETALAPYETPAGVRVPGAQWLVTARRPAPT</sequence>
<dbReference type="AlphaFoldDB" id="A0A919R451"/>
<dbReference type="CDD" id="cd02440">
    <property type="entry name" value="AdoMet_MTases"/>
    <property type="match status" value="1"/>
</dbReference>
<accession>A0A919R451</accession>
<dbReference type="SUPFAM" id="SSF53335">
    <property type="entry name" value="S-adenosyl-L-methionine-dependent methyltransferases"/>
    <property type="match status" value="1"/>
</dbReference>
<protein>
    <submittedName>
        <fullName evidence="5">Methyltransferase</fullName>
    </submittedName>
</protein>
<dbReference type="Gene3D" id="3.40.50.150">
    <property type="entry name" value="Vaccinia Virus protein VP39"/>
    <property type="match status" value="1"/>
</dbReference>
<feature type="domain" description="Methyltransferase type 11" evidence="4">
    <location>
        <begin position="53"/>
        <end position="150"/>
    </location>
</feature>
<dbReference type="Proteomes" id="UP000655287">
    <property type="component" value="Unassembled WGS sequence"/>
</dbReference>
<dbReference type="InterPro" id="IPR029063">
    <property type="entry name" value="SAM-dependent_MTases_sf"/>
</dbReference>
<keyword evidence="6" id="KW-1185">Reference proteome</keyword>
<evidence type="ECO:0000256" key="3">
    <source>
        <dbReference type="ARBA" id="ARBA00022691"/>
    </source>
</evidence>
<dbReference type="PANTHER" id="PTHR43464">
    <property type="entry name" value="METHYLTRANSFERASE"/>
    <property type="match status" value="1"/>
</dbReference>
<dbReference type="Pfam" id="PF08241">
    <property type="entry name" value="Methyltransf_11"/>
    <property type="match status" value="1"/>
</dbReference>
<dbReference type="InterPro" id="IPR013216">
    <property type="entry name" value="Methyltransf_11"/>
</dbReference>